<evidence type="ECO:0000313" key="2">
    <source>
        <dbReference type="EMBL" id="KAK6726239.1"/>
    </source>
</evidence>
<sequence length="95" mass="10713">MSSFGNSSECAYTQQEGRKEDGLKKPQSNLATIDYVRSGTDRVTLRDVSNQSHLALEVFLGPIYSLLEFNLKCQQAISEKNGFIRVHRPESEYPS</sequence>
<organism evidence="2 3">
    <name type="scientific">Necator americanus</name>
    <name type="common">Human hookworm</name>
    <dbReference type="NCBI Taxonomy" id="51031"/>
    <lineage>
        <taxon>Eukaryota</taxon>
        <taxon>Metazoa</taxon>
        <taxon>Ecdysozoa</taxon>
        <taxon>Nematoda</taxon>
        <taxon>Chromadorea</taxon>
        <taxon>Rhabditida</taxon>
        <taxon>Rhabditina</taxon>
        <taxon>Rhabditomorpha</taxon>
        <taxon>Strongyloidea</taxon>
        <taxon>Ancylostomatidae</taxon>
        <taxon>Bunostominae</taxon>
        <taxon>Necator</taxon>
    </lineage>
</organism>
<keyword evidence="3" id="KW-1185">Reference proteome</keyword>
<accession>A0ABR1BMW2</accession>
<evidence type="ECO:0000313" key="3">
    <source>
        <dbReference type="Proteomes" id="UP001303046"/>
    </source>
</evidence>
<dbReference type="Proteomes" id="UP001303046">
    <property type="component" value="Unassembled WGS sequence"/>
</dbReference>
<evidence type="ECO:0000256" key="1">
    <source>
        <dbReference type="SAM" id="MobiDB-lite"/>
    </source>
</evidence>
<proteinExistence type="predicted"/>
<reference evidence="2 3" key="1">
    <citation type="submission" date="2023-08" db="EMBL/GenBank/DDBJ databases">
        <title>A Necator americanus chromosomal reference genome.</title>
        <authorList>
            <person name="Ilik V."/>
            <person name="Petrzelkova K.J."/>
            <person name="Pardy F."/>
            <person name="Fuh T."/>
            <person name="Niatou-Singa F.S."/>
            <person name="Gouil Q."/>
            <person name="Baker L."/>
            <person name="Ritchie M.E."/>
            <person name="Jex A.R."/>
            <person name="Gazzola D."/>
            <person name="Li H."/>
            <person name="Toshio Fujiwara R."/>
            <person name="Zhan B."/>
            <person name="Aroian R.V."/>
            <person name="Pafco B."/>
            <person name="Schwarz E.M."/>
        </authorList>
    </citation>
    <scope>NUCLEOTIDE SEQUENCE [LARGE SCALE GENOMIC DNA]</scope>
    <source>
        <strain evidence="2 3">Aroian</strain>
        <tissue evidence="2">Whole animal</tissue>
    </source>
</reference>
<protein>
    <submittedName>
        <fullName evidence="2">Uncharacterized protein</fullName>
    </submittedName>
</protein>
<dbReference type="EMBL" id="JAVFWL010000001">
    <property type="protein sequence ID" value="KAK6726239.1"/>
    <property type="molecule type" value="Genomic_DNA"/>
</dbReference>
<feature type="compositionally biased region" description="Polar residues" evidence="1">
    <location>
        <begin position="1"/>
        <end position="15"/>
    </location>
</feature>
<gene>
    <name evidence="2" type="primary">Necator_chrI.g637</name>
    <name evidence="2" type="ORF">RB195_004515</name>
</gene>
<feature type="region of interest" description="Disordered" evidence="1">
    <location>
        <begin position="1"/>
        <end position="26"/>
    </location>
</feature>
<name>A0ABR1BMW2_NECAM</name>
<comment type="caution">
    <text evidence="2">The sequence shown here is derived from an EMBL/GenBank/DDBJ whole genome shotgun (WGS) entry which is preliminary data.</text>
</comment>